<evidence type="ECO:0000313" key="5">
    <source>
        <dbReference type="Proteomes" id="UP000661649"/>
    </source>
</evidence>
<dbReference type="InterPro" id="IPR013783">
    <property type="entry name" value="Ig-like_fold"/>
</dbReference>
<reference evidence="4 5" key="1">
    <citation type="submission" date="2020-08" db="EMBL/GenBank/DDBJ databases">
        <title>Genome public.</title>
        <authorList>
            <person name="Liu C."/>
            <person name="Sun Q."/>
        </authorList>
    </citation>
    <scope>NUCLEOTIDE SEQUENCE [LARGE SCALE GENOMIC DNA]</scope>
    <source>
        <strain evidence="4 5">3_YM_SP_D4_24.mj</strain>
    </source>
</reference>
<feature type="signal peptide" evidence="2">
    <location>
        <begin position="1"/>
        <end position="29"/>
    </location>
</feature>
<dbReference type="Gene3D" id="2.60.40.10">
    <property type="entry name" value="Immunoglobulins"/>
    <property type="match status" value="1"/>
</dbReference>
<feature type="compositionally biased region" description="Polar residues" evidence="1">
    <location>
        <begin position="326"/>
        <end position="336"/>
    </location>
</feature>
<evidence type="ECO:0000256" key="2">
    <source>
        <dbReference type="SAM" id="SignalP"/>
    </source>
</evidence>
<feature type="domain" description="DUF5979" evidence="3">
    <location>
        <begin position="193"/>
        <end position="289"/>
    </location>
</feature>
<evidence type="ECO:0000259" key="3">
    <source>
        <dbReference type="Pfam" id="PF19407"/>
    </source>
</evidence>
<organism evidence="4 5">
    <name type="scientific">Blautia stercoris</name>
    <dbReference type="NCBI Taxonomy" id="871664"/>
    <lineage>
        <taxon>Bacteria</taxon>
        <taxon>Bacillati</taxon>
        <taxon>Bacillota</taxon>
        <taxon>Clostridia</taxon>
        <taxon>Lachnospirales</taxon>
        <taxon>Lachnospiraceae</taxon>
        <taxon>Blautia</taxon>
    </lineage>
</organism>
<evidence type="ECO:0000313" key="4">
    <source>
        <dbReference type="EMBL" id="MBC8629548.1"/>
    </source>
</evidence>
<proteinExistence type="predicted"/>
<feature type="compositionally biased region" description="Basic and acidic residues" evidence="1">
    <location>
        <begin position="309"/>
        <end position="318"/>
    </location>
</feature>
<protein>
    <recommendedName>
        <fullName evidence="3">DUF5979 domain-containing protein</fullName>
    </recommendedName>
</protein>
<dbReference type="InterPro" id="IPR046022">
    <property type="entry name" value="DUF5979"/>
</dbReference>
<dbReference type="EMBL" id="JACRTP010000006">
    <property type="protein sequence ID" value="MBC8629548.1"/>
    <property type="molecule type" value="Genomic_DNA"/>
</dbReference>
<keyword evidence="5" id="KW-1185">Reference proteome</keyword>
<sequence length="336" mass="36932">MKKKLKKGSALALALVLTLSTVVMSKVQAAISIETDRQCSVKFELDAVYPELSGENMTIPVRMYKVADVNQYGEYQTLAGFEDLKLDSISSKTTAQEWEEKAKSAVKAVEENQTEATASDNLIGGKGSVDGLSVGMYLVEAEEVQSPYYTYSFTPYLISLPNNQYYVTGSDEWLYDTSTGLKPDQQERYGDLEIDKTLTSYNETMKGASFVFDIEAEVNGEIVYSDVVSMVFDGTGTKSVVIKELPAGANITVTEVYSGSSYEATGEAEQTTQIVADEMVSTAFENQYDGKLNGGSSVVNHFEFTPNEKTADDQKQSAEDGVWDWEQQTDSTQAQE</sequence>
<dbReference type="Proteomes" id="UP000661649">
    <property type="component" value="Unassembled WGS sequence"/>
</dbReference>
<comment type="caution">
    <text evidence="4">The sequence shown here is derived from an EMBL/GenBank/DDBJ whole genome shotgun (WGS) entry which is preliminary data.</text>
</comment>
<feature type="region of interest" description="Disordered" evidence="1">
    <location>
        <begin position="307"/>
        <end position="336"/>
    </location>
</feature>
<gene>
    <name evidence="4" type="ORF">H8712_13210</name>
</gene>
<name>A0ABR7PE93_9FIRM</name>
<evidence type="ECO:0000256" key="1">
    <source>
        <dbReference type="SAM" id="MobiDB-lite"/>
    </source>
</evidence>
<dbReference type="RefSeq" id="WP_187559067.1">
    <property type="nucleotide sequence ID" value="NZ_JACRTP010000006.1"/>
</dbReference>
<accession>A0ABR7PE93</accession>
<feature type="chain" id="PRO_5046422500" description="DUF5979 domain-containing protein" evidence="2">
    <location>
        <begin position="30"/>
        <end position="336"/>
    </location>
</feature>
<dbReference type="Pfam" id="PF19407">
    <property type="entry name" value="DUF5979"/>
    <property type="match status" value="1"/>
</dbReference>
<keyword evidence="2" id="KW-0732">Signal</keyword>